<dbReference type="PROSITE" id="PS50975">
    <property type="entry name" value="ATP_GRASP"/>
    <property type="match status" value="1"/>
</dbReference>
<organism evidence="3 4">
    <name type="scientific">Geomonas limicola</name>
    <dbReference type="NCBI Taxonomy" id="2740186"/>
    <lineage>
        <taxon>Bacteria</taxon>
        <taxon>Pseudomonadati</taxon>
        <taxon>Thermodesulfobacteriota</taxon>
        <taxon>Desulfuromonadia</taxon>
        <taxon>Geobacterales</taxon>
        <taxon>Geobacteraceae</taxon>
        <taxon>Geomonas</taxon>
    </lineage>
</organism>
<feature type="domain" description="ATP-grasp" evidence="2">
    <location>
        <begin position="70"/>
        <end position="259"/>
    </location>
</feature>
<evidence type="ECO:0000259" key="2">
    <source>
        <dbReference type="PROSITE" id="PS50975"/>
    </source>
</evidence>
<sequence length="351" mass="39032">MNYPSHYEDEEAFVDAIAGHCKELNVRLLMPSHNETEVLARHRERFPGVLGSLLPDARHCAIFNNKARSYDLADSAGLSTAARISYLDPAELAGSIKAAGIGKTVIKLLTGNSAKGVFYAETPEEAQRTVQRLIREYDLEPSRYPQVEERIYGEGWGCSALYWHGQPITFFCHRRLREKIATGGTSTFRESAHNEQLVQFTAALLGKIGWHGLAMVEYKVCPITGKIWFIEVNPRLWGSIPLAISAGAEFPYLAWLCATEGPDAALKYHQDDRVLMHWRGRWFLGDLMLAATQTLQGKPLQALSTVCSGKTDAFDDLFLDDPLAFVGEILHYGSRFVASRSLNPAEKGMVG</sequence>
<keyword evidence="1" id="KW-0547">Nucleotide-binding</keyword>
<dbReference type="Gene3D" id="3.30.470.20">
    <property type="entry name" value="ATP-grasp fold, B domain"/>
    <property type="match status" value="1"/>
</dbReference>
<keyword evidence="1" id="KW-0067">ATP-binding</keyword>
<dbReference type="SUPFAM" id="SSF56059">
    <property type="entry name" value="Glutathione synthetase ATP-binding domain-like"/>
    <property type="match status" value="1"/>
</dbReference>
<dbReference type="GO" id="GO:0005524">
    <property type="term" value="F:ATP binding"/>
    <property type="evidence" value="ECO:0007669"/>
    <property type="project" value="UniProtKB-UniRule"/>
</dbReference>
<evidence type="ECO:0000313" key="3">
    <source>
        <dbReference type="EMBL" id="GFO69227.1"/>
    </source>
</evidence>
<evidence type="ECO:0000256" key="1">
    <source>
        <dbReference type="PROSITE-ProRule" id="PRU00409"/>
    </source>
</evidence>
<gene>
    <name evidence="3" type="ORF">GMLC_28060</name>
</gene>
<dbReference type="GO" id="GO:0046872">
    <property type="term" value="F:metal ion binding"/>
    <property type="evidence" value="ECO:0007669"/>
    <property type="project" value="InterPro"/>
</dbReference>
<protein>
    <recommendedName>
        <fullName evidence="2">ATP-grasp domain-containing protein</fullName>
    </recommendedName>
</protein>
<evidence type="ECO:0000313" key="4">
    <source>
        <dbReference type="Proteomes" id="UP000587586"/>
    </source>
</evidence>
<accession>A0A6V8NBQ7</accession>
<comment type="caution">
    <text evidence="3">The sequence shown here is derived from an EMBL/GenBank/DDBJ whole genome shotgun (WGS) entry which is preliminary data.</text>
</comment>
<keyword evidence="4" id="KW-1185">Reference proteome</keyword>
<reference evidence="4" key="1">
    <citation type="submission" date="2020-06" db="EMBL/GenBank/DDBJ databases">
        <title>Draft genomic sequecing of Geomonas sp. Red745.</title>
        <authorList>
            <person name="Itoh H."/>
            <person name="Xu Z.X."/>
            <person name="Ushijima N."/>
            <person name="Masuda Y."/>
            <person name="Shiratori Y."/>
            <person name="Senoo K."/>
        </authorList>
    </citation>
    <scope>NUCLEOTIDE SEQUENCE [LARGE SCALE GENOMIC DNA]</scope>
    <source>
        <strain evidence="4">Red745</strain>
    </source>
</reference>
<dbReference type="InterPro" id="IPR011761">
    <property type="entry name" value="ATP-grasp"/>
</dbReference>
<proteinExistence type="predicted"/>
<dbReference type="EMBL" id="BLXZ01000005">
    <property type="protein sequence ID" value="GFO69227.1"/>
    <property type="molecule type" value="Genomic_DNA"/>
</dbReference>
<name>A0A6V8NBQ7_9BACT</name>
<dbReference type="Proteomes" id="UP000587586">
    <property type="component" value="Unassembled WGS sequence"/>
</dbReference>
<dbReference type="AlphaFoldDB" id="A0A6V8NBQ7"/>